<evidence type="ECO:0000313" key="1">
    <source>
        <dbReference type="EMBL" id="CAK7222070.1"/>
    </source>
</evidence>
<gene>
    <name evidence="1" type="ORF">SCUCBS95973_004716</name>
</gene>
<keyword evidence="2" id="KW-1185">Reference proteome</keyword>
<proteinExistence type="predicted"/>
<organism evidence="1 2">
    <name type="scientific">Sporothrix curviconia</name>
    <dbReference type="NCBI Taxonomy" id="1260050"/>
    <lineage>
        <taxon>Eukaryota</taxon>
        <taxon>Fungi</taxon>
        <taxon>Dikarya</taxon>
        <taxon>Ascomycota</taxon>
        <taxon>Pezizomycotina</taxon>
        <taxon>Sordariomycetes</taxon>
        <taxon>Sordariomycetidae</taxon>
        <taxon>Ophiostomatales</taxon>
        <taxon>Ophiostomataceae</taxon>
        <taxon>Sporothrix</taxon>
    </lineage>
</organism>
<dbReference type="Proteomes" id="UP001642405">
    <property type="component" value="Unassembled WGS sequence"/>
</dbReference>
<name>A0ABP0BQY7_9PEZI</name>
<comment type="caution">
    <text evidence="1">The sequence shown here is derived from an EMBL/GenBank/DDBJ whole genome shotgun (WGS) entry which is preliminary data.</text>
</comment>
<reference evidence="1 2" key="1">
    <citation type="submission" date="2024-01" db="EMBL/GenBank/DDBJ databases">
        <authorList>
            <person name="Allen C."/>
            <person name="Tagirdzhanova G."/>
        </authorList>
    </citation>
    <scope>NUCLEOTIDE SEQUENCE [LARGE SCALE GENOMIC DNA]</scope>
</reference>
<evidence type="ECO:0000313" key="2">
    <source>
        <dbReference type="Proteomes" id="UP001642405"/>
    </source>
</evidence>
<dbReference type="EMBL" id="CAWUHB010000024">
    <property type="protein sequence ID" value="CAK7222070.1"/>
    <property type="molecule type" value="Genomic_DNA"/>
</dbReference>
<accession>A0ABP0BQY7</accession>
<sequence>MPTINRSGMASEPLFAPLTEPTVVQSSVLFAQPAGTAQIPEERGQTVVVTGEEAAGEDIVVDCPIPHHKKKKPCGYKICGCFQGIVDKFPIPCRICWYFWCPCCIPCPMNTERDVDSQSNINITAETVVNTTAEPAAVTGAGPMANTVQRPPTPIVIYALQDDGFAEPHLVTTPALSTMTA</sequence>
<protein>
    <submittedName>
        <fullName evidence="1">Uncharacterized protein</fullName>
    </submittedName>
</protein>